<name>A0A1V4A5F2_9ACTN</name>
<dbReference type="EMBL" id="MVFC01000018">
    <property type="protein sequence ID" value="OON76433.1"/>
    <property type="molecule type" value="Genomic_DNA"/>
</dbReference>
<keyword evidence="2" id="KW-1185">Reference proteome</keyword>
<protein>
    <recommendedName>
        <fullName evidence="3">DNA primase/polymerase bifunctional N-terminal domain-containing protein</fullName>
    </recommendedName>
</protein>
<organism evidence="1 2">
    <name type="scientific">Streptomyces tsukubensis</name>
    <dbReference type="NCBI Taxonomy" id="83656"/>
    <lineage>
        <taxon>Bacteria</taxon>
        <taxon>Bacillati</taxon>
        <taxon>Actinomycetota</taxon>
        <taxon>Actinomycetes</taxon>
        <taxon>Kitasatosporales</taxon>
        <taxon>Streptomycetaceae</taxon>
        <taxon>Streptomyces</taxon>
    </lineage>
</organism>
<dbReference type="STRING" id="83656.B1H18_21085"/>
<gene>
    <name evidence="1" type="ORF">B1H18_21085</name>
</gene>
<sequence length="160" mass="16724">MTGAGTDVRTAVEWLVSVASDPEGCRFAWERDPSGVALLPAGRGWDVLIVPGPLGRSTLDVLERLTPRPGPVLARSEGALHGFFVPAGTNGCWVAKGVRGAGVGSWIAVPYPGCGARHATRHLQWAVAPDGSGVLTDPELLELAMHDAVARTARDPSRDG</sequence>
<evidence type="ECO:0008006" key="3">
    <source>
        <dbReference type="Google" id="ProtNLM"/>
    </source>
</evidence>
<evidence type="ECO:0000313" key="1">
    <source>
        <dbReference type="EMBL" id="OON76433.1"/>
    </source>
</evidence>
<reference evidence="1 2" key="1">
    <citation type="submission" date="2017-02" db="EMBL/GenBank/DDBJ databases">
        <title>Draft Genome Sequence of Streptomyces tsukubaensis F601, a Producer of the immunosuppressant tacrolimus FK506.</title>
        <authorList>
            <person name="Zong G."/>
            <person name="Zhong C."/>
            <person name="Fu J."/>
            <person name="Qin R."/>
            <person name="Cao G."/>
        </authorList>
    </citation>
    <scope>NUCLEOTIDE SEQUENCE [LARGE SCALE GENOMIC DNA]</scope>
    <source>
        <strain evidence="1 2">F601</strain>
    </source>
</reference>
<dbReference type="RefSeq" id="WP_077969876.1">
    <property type="nucleotide sequence ID" value="NZ_CP045178.1"/>
</dbReference>
<evidence type="ECO:0000313" key="2">
    <source>
        <dbReference type="Proteomes" id="UP000190539"/>
    </source>
</evidence>
<dbReference type="OrthoDB" id="3852429at2"/>
<comment type="caution">
    <text evidence="1">The sequence shown here is derived from an EMBL/GenBank/DDBJ whole genome shotgun (WGS) entry which is preliminary data.</text>
</comment>
<accession>A0A1V4A5F2</accession>
<proteinExistence type="predicted"/>
<dbReference type="Proteomes" id="UP000190539">
    <property type="component" value="Unassembled WGS sequence"/>
</dbReference>
<dbReference type="AlphaFoldDB" id="A0A1V4A5F2"/>